<dbReference type="AlphaFoldDB" id="A0A2P5K6W9"/>
<gene>
    <name evidence="2" type="ORF">B0O95_12110</name>
</gene>
<organism evidence="2 3">
    <name type="scientific">Mycetohabitans endofungorum</name>
    <dbReference type="NCBI Taxonomy" id="417203"/>
    <lineage>
        <taxon>Bacteria</taxon>
        <taxon>Pseudomonadati</taxon>
        <taxon>Pseudomonadota</taxon>
        <taxon>Betaproteobacteria</taxon>
        <taxon>Burkholderiales</taxon>
        <taxon>Burkholderiaceae</taxon>
        <taxon>Mycetohabitans</taxon>
    </lineage>
</organism>
<dbReference type="Proteomes" id="UP000243096">
    <property type="component" value="Unassembled WGS sequence"/>
</dbReference>
<evidence type="ECO:0000313" key="3">
    <source>
        <dbReference type="Proteomes" id="UP000243096"/>
    </source>
</evidence>
<dbReference type="PANTHER" id="PTHR30006">
    <property type="entry name" value="THIAMINE-BINDING PERIPLASMIC PROTEIN-RELATED"/>
    <property type="match status" value="1"/>
</dbReference>
<evidence type="ECO:0000256" key="1">
    <source>
        <dbReference type="ARBA" id="ARBA00022729"/>
    </source>
</evidence>
<evidence type="ECO:0000313" key="2">
    <source>
        <dbReference type="EMBL" id="PPB81386.1"/>
    </source>
</evidence>
<protein>
    <submittedName>
        <fullName evidence="2">Iron(III) transport system substrate-binding protein</fullName>
    </submittedName>
</protein>
<name>A0A2P5K6W9_9BURK</name>
<proteinExistence type="predicted"/>
<dbReference type="Pfam" id="PF13343">
    <property type="entry name" value="SBP_bac_6"/>
    <property type="match status" value="1"/>
</dbReference>
<dbReference type="RefSeq" id="WP_104078448.1">
    <property type="nucleotide sequence ID" value="NZ_CP062179.1"/>
</dbReference>
<sequence length="305" mass="32929">MDELLAVSSMEHAELAEFIDGMSAHVGAPIRLLRWSTAELAERLRDGNAPAWDLLLGTAATALLDPVIVGQLEPLDRIDFSGLQPGAVDAECRSFSPSGFVPVFCYDATALADRRLTAPTSWAALAAPIWRNRIALPDPARSGAGYLHLSALLECCPESAWRTLAAVANLHPSIGRSSTAPIDDVLAGRAWIAATVSTAATRAARAYPSLRWLVPLDGRRYEHEVFGCRAGSPRVGLAQRALSWMLSNDAAAIARRYGKVVLDHASERNEAMQGLAALNVADAGRSKLDRTVQWHTLFTQQAHYD</sequence>
<dbReference type="Gene3D" id="3.40.190.10">
    <property type="entry name" value="Periplasmic binding protein-like II"/>
    <property type="match status" value="2"/>
</dbReference>
<dbReference type="EMBL" id="PRDW01000021">
    <property type="protein sequence ID" value="PPB81386.1"/>
    <property type="molecule type" value="Genomic_DNA"/>
</dbReference>
<comment type="caution">
    <text evidence="2">The sequence shown here is derived from an EMBL/GenBank/DDBJ whole genome shotgun (WGS) entry which is preliminary data.</text>
</comment>
<reference evidence="2 3" key="1">
    <citation type="submission" date="2018-01" db="EMBL/GenBank/DDBJ databases">
        <title>Genomic Encyclopedia of Type Strains, Phase III (KMG-III): the genomes of soil and plant-associated and newly described type strains.</title>
        <authorList>
            <person name="Whitman W."/>
        </authorList>
    </citation>
    <scope>NUCLEOTIDE SEQUENCE [LARGE SCALE GENOMIC DNA]</scope>
    <source>
        <strain evidence="2 3">HKI456</strain>
    </source>
</reference>
<dbReference type="OrthoDB" id="366726at2"/>
<keyword evidence="3" id="KW-1185">Reference proteome</keyword>
<keyword evidence="1" id="KW-0732">Signal</keyword>
<accession>A0A2P5K6W9</accession>
<dbReference type="SUPFAM" id="SSF53850">
    <property type="entry name" value="Periplasmic binding protein-like II"/>
    <property type="match status" value="1"/>
</dbReference>